<dbReference type="Proteomes" id="UP001155241">
    <property type="component" value="Unassembled WGS sequence"/>
</dbReference>
<evidence type="ECO:0000313" key="2">
    <source>
        <dbReference type="Proteomes" id="UP001155241"/>
    </source>
</evidence>
<proteinExistence type="predicted"/>
<keyword evidence="1" id="KW-0347">Helicase</keyword>
<comment type="caution">
    <text evidence="1">The sequence shown here is derived from an EMBL/GenBank/DDBJ whole genome shotgun (WGS) entry which is preliminary data.</text>
</comment>
<dbReference type="Gene3D" id="3.40.50.300">
    <property type="entry name" value="P-loop containing nucleotide triphosphate hydrolases"/>
    <property type="match status" value="1"/>
</dbReference>
<dbReference type="InterPro" id="IPR027417">
    <property type="entry name" value="P-loop_NTPase"/>
</dbReference>
<dbReference type="GO" id="GO:0004386">
    <property type="term" value="F:helicase activity"/>
    <property type="evidence" value="ECO:0007669"/>
    <property type="project" value="UniProtKB-KW"/>
</dbReference>
<keyword evidence="1" id="KW-0547">Nucleotide-binding</keyword>
<keyword evidence="1" id="KW-0378">Hydrolase</keyword>
<keyword evidence="2" id="KW-1185">Reference proteome</keyword>
<evidence type="ECO:0000313" key="1">
    <source>
        <dbReference type="EMBL" id="MCO6043645.1"/>
    </source>
</evidence>
<keyword evidence="1" id="KW-0067">ATP-binding</keyword>
<dbReference type="AlphaFoldDB" id="A0A9X2JF34"/>
<dbReference type="RefSeq" id="WP_252851752.1">
    <property type="nucleotide sequence ID" value="NZ_JAMXLR010000025.1"/>
</dbReference>
<protein>
    <submittedName>
        <fullName evidence="1">Helicase RepA family protein</fullName>
    </submittedName>
</protein>
<organism evidence="1 2">
    <name type="scientific">Aeoliella straminimaris</name>
    <dbReference type="NCBI Taxonomy" id="2954799"/>
    <lineage>
        <taxon>Bacteria</taxon>
        <taxon>Pseudomonadati</taxon>
        <taxon>Planctomycetota</taxon>
        <taxon>Planctomycetia</taxon>
        <taxon>Pirellulales</taxon>
        <taxon>Lacipirellulaceae</taxon>
        <taxon>Aeoliella</taxon>
    </lineage>
</organism>
<name>A0A9X2JF34_9BACT</name>
<gene>
    <name evidence="1" type="ORF">NG895_06975</name>
</gene>
<reference evidence="1" key="1">
    <citation type="submission" date="2022-06" db="EMBL/GenBank/DDBJ databases">
        <title>Aeoliella straminimaris, a novel planctomycete from sediments.</title>
        <authorList>
            <person name="Vitorino I.R."/>
            <person name="Lage O.M."/>
        </authorList>
    </citation>
    <scope>NUCLEOTIDE SEQUENCE</scope>
    <source>
        <strain evidence="1">ICT_H6.2</strain>
    </source>
</reference>
<accession>A0A9X2JF34</accession>
<sequence>MLAPIAKLAEQHGAAVLMVAHRRKGAAQSADDTALGSRAFTGLARSVWHISRDPDDDQRRLLLPGKSNLAAVTTGLAFSIMGEPASVHWDDEPVRMSADDALARETGNATGELSALDEAVAWLAEYLATGPHPGKAVRKAAEADGIANRTLDRARGKLQVKAEPDGFGGPWVWRLPDDHSTECANVAPESTEYAKEDALAHTGDTVAHSDGSALHACSHCGSTDLREVPIHDGRSIRRDCSRCSKMVDFPVWRPA</sequence>
<dbReference type="EMBL" id="JAMXLR010000025">
    <property type="protein sequence ID" value="MCO6043645.1"/>
    <property type="molecule type" value="Genomic_DNA"/>
</dbReference>